<evidence type="ECO:0000313" key="1">
    <source>
        <dbReference type="EMBL" id="MDV0444049.1"/>
    </source>
</evidence>
<proteinExistence type="predicted"/>
<protein>
    <submittedName>
        <fullName evidence="1">Uncharacterized protein</fullName>
    </submittedName>
</protein>
<organism evidence="1 2">
    <name type="scientific">Methanorbis rubei</name>
    <dbReference type="NCBI Taxonomy" id="3028300"/>
    <lineage>
        <taxon>Archaea</taxon>
        <taxon>Methanobacteriati</taxon>
        <taxon>Methanobacteriota</taxon>
        <taxon>Stenosarchaea group</taxon>
        <taxon>Methanomicrobia</taxon>
        <taxon>Methanomicrobiales</taxon>
        <taxon>Methanocorpusculaceae</taxon>
        <taxon>Methanorbis</taxon>
    </lineage>
</organism>
<dbReference type="RefSeq" id="WP_338096552.1">
    <property type="nucleotide sequence ID" value="NZ_JAWDKB010000005.1"/>
</dbReference>
<name>A0AAE4SCH0_9EURY</name>
<sequence>MNDKPLSNLALRICQALTARSELTEDSITSRTIEETDTRIDIITCLDGLESCGIIQCKLDEEEEYVYSLSPVWKDHLTKQCSCGGCHHE</sequence>
<keyword evidence="2" id="KW-1185">Reference proteome</keyword>
<comment type="caution">
    <text evidence="1">The sequence shown here is derived from an EMBL/GenBank/DDBJ whole genome shotgun (WGS) entry which is preliminary data.</text>
</comment>
<reference evidence="1 2" key="1">
    <citation type="submission" date="2023-06" db="EMBL/GenBank/DDBJ databases">
        <title>Genome sequence of Methancorpusculaceae sp. Cs1.</title>
        <authorList>
            <person name="Protasov E."/>
            <person name="Platt K."/>
            <person name="Poehlein A."/>
            <person name="Daniel R."/>
            <person name="Brune A."/>
        </authorList>
    </citation>
    <scope>NUCLEOTIDE SEQUENCE [LARGE SCALE GENOMIC DNA]</scope>
    <source>
        <strain evidence="1 2">Cs1</strain>
    </source>
</reference>
<dbReference type="EMBL" id="JAWDKB010000005">
    <property type="protein sequence ID" value="MDV0444049.1"/>
    <property type="molecule type" value="Genomic_DNA"/>
</dbReference>
<evidence type="ECO:0000313" key="2">
    <source>
        <dbReference type="Proteomes" id="UP001283212"/>
    </source>
</evidence>
<dbReference type="Proteomes" id="UP001283212">
    <property type="component" value="Unassembled WGS sequence"/>
</dbReference>
<gene>
    <name evidence="1" type="ORF">McpCs1_14390</name>
</gene>
<dbReference type="AlphaFoldDB" id="A0AAE4SCH0"/>
<accession>A0AAE4SCH0</accession>